<protein>
    <submittedName>
        <fullName evidence="2">Uncharacterized protein</fullName>
    </submittedName>
</protein>
<feature type="compositionally biased region" description="Polar residues" evidence="1">
    <location>
        <begin position="58"/>
        <end position="68"/>
    </location>
</feature>
<accession>A0A9Q1EKB0</accession>
<organism evidence="2 3">
    <name type="scientific">Synaphobranchus kaupii</name>
    <name type="common">Kaup's arrowtooth eel</name>
    <dbReference type="NCBI Taxonomy" id="118154"/>
    <lineage>
        <taxon>Eukaryota</taxon>
        <taxon>Metazoa</taxon>
        <taxon>Chordata</taxon>
        <taxon>Craniata</taxon>
        <taxon>Vertebrata</taxon>
        <taxon>Euteleostomi</taxon>
        <taxon>Actinopterygii</taxon>
        <taxon>Neopterygii</taxon>
        <taxon>Teleostei</taxon>
        <taxon>Anguilliformes</taxon>
        <taxon>Synaphobranchidae</taxon>
        <taxon>Synaphobranchus</taxon>
    </lineage>
</organism>
<dbReference type="Proteomes" id="UP001152622">
    <property type="component" value="Chromosome 16"/>
</dbReference>
<evidence type="ECO:0000256" key="1">
    <source>
        <dbReference type="SAM" id="MobiDB-lite"/>
    </source>
</evidence>
<keyword evidence="3" id="KW-1185">Reference proteome</keyword>
<dbReference type="EMBL" id="JAINUF010000016">
    <property type="protein sequence ID" value="KAJ8340355.1"/>
    <property type="molecule type" value="Genomic_DNA"/>
</dbReference>
<evidence type="ECO:0000313" key="2">
    <source>
        <dbReference type="EMBL" id="KAJ8340355.1"/>
    </source>
</evidence>
<feature type="region of interest" description="Disordered" evidence="1">
    <location>
        <begin position="1"/>
        <end position="79"/>
    </location>
</feature>
<proteinExistence type="predicted"/>
<gene>
    <name evidence="2" type="ORF">SKAU_G00349880</name>
</gene>
<dbReference type="AlphaFoldDB" id="A0A9Q1EKB0"/>
<feature type="compositionally biased region" description="Basic residues" evidence="1">
    <location>
        <begin position="29"/>
        <end position="38"/>
    </location>
</feature>
<reference evidence="2" key="1">
    <citation type="journal article" date="2023" name="Science">
        <title>Genome structures resolve the early diversification of teleost fishes.</title>
        <authorList>
            <person name="Parey E."/>
            <person name="Louis A."/>
            <person name="Montfort J."/>
            <person name="Bouchez O."/>
            <person name="Roques C."/>
            <person name="Iampietro C."/>
            <person name="Lluch J."/>
            <person name="Castinel A."/>
            <person name="Donnadieu C."/>
            <person name="Desvignes T."/>
            <person name="Floi Bucao C."/>
            <person name="Jouanno E."/>
            <person name="Wen M."/>
            <person name="Mejri S."/>
            <person name="Dirks R."/>
            <person name="Jansen H."/>
            <person name="Henkel C."/>
            <person name="Chen W.J."/>
            <person name="Zahm M."/>
            <person name="Cabau C."/>
            <person name="Klopp C."/>
            <person name="Thompson A.W."/>
            <person name="Robinson-Rechavi M."/>
            <person name="Braasch I."/>
            <person name="Lecointre G."/>
            <person name="Bobe J."/>
            <person name="Postlethwait J.H."/>
            <person name="Berthelot C."/>
            <person name="Roest Crollius H."/>
            <person name="Guiguen Y."/>
        </authorList>
    </citation>
    <scope>NUCLEOTIDE SEQUENCE</scope>
    <source>
        <strain evidence="2">WJC10195</strain>
    </source>
</reference>
<name>A0A9Q1EKB0_SYNKA</name>
<sequence>MTTYTHERHSRGTPGESNVTDSCGGIGAQRRRLLRRGRSTATPRATGSRPRLFGSHTAPPNQSPLTSKEPTHLPRRGGMRYSSFNEMVTFRRNKALVFSNPLHP</sequence>
<evidence type="ECO:0000313" key="3">
    <source>
        <dbReference type="Proteomes" id="UP001152622"/>
    </source>
</evidence>
<comment type="caution">
    <text evidence="2">The sequence shown here is derived from an EMBL/GenBank/DDBJ whole genome shotgun (WGS) entry which is preliminary data.</text>
</comment>